<sequence length="1086" mass="122573">MEAKNIEDIYTLSPTQQGMLFHILSAPDSRMYFEQTLCTLHGTLNIAAFEQAWQQIVDRHPSLRTAFVWQGLNQPVQIVHQQAKLSIQQYDWLKLSTAEQEAQLQIYLEADRKHSFELAKPPLMRLILIQTNVDTYQFIWSICHLVLDAWCVNTILKEFFCVYEALCQNQILQLQPSRLYRDYIAWLKQQDLSEAEVFWRKVLQGFTTPTPLVGDWIANDSLDQHQGFSQQQVQLSLATTEALKSLAQQHHLTLNTFIQGVWALLLSYYSGEADVVYGTVVSGRPPTLPGVSSMVGVFINTLPTRLLVSGEASLLSWLKELQFQQLNIRKYECTPLVQIQNWSEVPPGMPLFESILVFENSSVNISSLPTGNLRIDNVRSVINSNYPLVFLVKPWSQLSLNIFYDLRYFSTVTVARMLSHVAALLNNIVADPNTTLAALTQSIVNNPEQLISDVERQQLLVEFNNTRRDYINDKCIHQLIEEQAERTPENVAVVFKKQQITYQELNTRANQLAHHLQALGVGSDVLVAICVERSWEMLVGILAILKAGGAYVPIDPTYPNQRLAYMLEDSQVSVVLTQEQLVKKLPDIGAQVLCLDTLWDAITQESDENPKTEVIPDNLVYLIYTSGSTGQPKGVQVTHQNLVHSTTARICYYDQPVTGFLLTSPFAFDSSVACIFWTLCQGGFVSVLPENWQLDIKQIIEAIAQQQISHLLCLPSLYKLILEQAQPQQLISLQTVIVAGESCPKELVKQHRELLPQTSLFNEYGPTEATVWSSVYNCQNHDLKNPVPIGRPIANTQIYLLDSHLQPVPIGVSGEVHIGGFGLAKGYLNRPELTAQKFIPNPFSDEPNARLYKTGDLGRYLPDGNIKFLGRLDQQVKIRGYRIEITEIEAVLNQHSAVQEAIVVAQEDIHTHRRLVAYIVPEKEQIPTVDDLRSFLKNRLPEYMLPSVFVMLKALPLTPNGKVDRQALPIPDQERPNLEAAFVPPSTPIEVALAEIWSEVLGVEQVGIHDNFLKLGGDSLRSIQVLSRANDRGLSFSLQEFTQNPTIYELSQLIKTAEELRIPAIRPVSREQYRMQASMDSTTDGV</sequence>
<dbReference type="EMBL" id="CP030118">
    <property type="protein sequence ID" value="QDL09985.1"/>
    <property type="molecule type" value="Genomic_DNA"/>
</dbReference>
<dbReference type="InterPro" id="IPR001242">
    <property type="entry name" value="Condensation_dom"/>
</dbReference>
<evidence type="ECO:0000259" key="5">
    <source>
        <dbReference type="PROSITE" id="PS50075"/>
    </source>
</evidence>
<dbReference type="PROSITE" id="PS50075">
    <property type="entry name" value="CARRIER"/>
    <property type="match status" value="1"/>
</dbReference>
<dbReference type="InterPro" id="IPR006162">
    <property type="entry name" value="Ppantetheine_attach_site"/>
</dbReference>
<dbReference type="Gene3D" id="3.40.50.980">
    <property type="match status" value="2"/>
</dbReference>
<keyword evidence="7" id="KW-1185">Reference proteome</keyword>
<evidence type="ECO:0000256" key="4">
    <source>
        <dbReference type="ARBA" id="ARBA00022553"/>
    </source>
</evidence>
<dbReference type="InterPro" id="IPR045851">
    <property type="entry name" value="AMP-bd_C_sf"/>
</dbReference>
<dbReference type="GO" id="GO:0044550">
    <property type="term" value="P:secondary metabolite biosynthetic process"/>
    <property type="evidence" value="ECO:0007669"/>
    <property type="project" value="UniProtKB-ARBA"/>
</dbReference>
<dbReference type="KEGG" id="bsen:DP114_20700"/>
<dbReference type="InterPro" id="IPR000873">
    <property type="entry name" value="AMP-dep_synth/lig_dom"/>
</dbReference>
<dbReference type="GO" id="GO:0003824">
    <property type="term" value="F:catalytic activity"/>
    <property type="evidence" value="ECO:0007669"/>
    <property type="project" value="InterPro"/>
</dbReference>
<dbReference type="FunFam" id="1.10.1200.10:FF:000005">
    <property type="entry name" value="Nonribosomal peptide synthetase 1"/>
    <property type="match status" value="1"/>
</dbReference>
<evidence type="ECO:0000313" key="7">
    <source>
        <dbReference type="Proteomes" id="UP000503129"/>
    </source>
</evidence>
<dbReference type="Pfam" id="PF00550">
    <property type="entry name" value="PP-binding"/>
    <property type="match status" value="1"/>
</dbReference>
<dbReference type="CDD" id="cd05930">
    <property type="entry name" value="A_NRPS"/>
    <property type="match status" value="1"/>
</dbReference>
<proteinExistence type="inferred from homology"/>
<dbReference type="SUPFAM" id="SSF47336">
    <property type="entry name" value="ACP-like"/>
    <property type="match status" value="1"/>
</dbReference>
<dbReference type="GO" id="GO:0031177">
    <property type="term" value="F:phosphopantetheine binding"/>
    <property type="evidence" value="ECO:0007669"/>
    <property type="project" value="TreeGrafter"/>
</dbReference>
<dbReference type="Gene3D" id="2.30.38.10">
    <property type="entry name" value="Luciferase, Domain 3"/>
    <property type="match status" value="1"/>
</dbReference>
<feature type="domain" description="Carrier" evidence="5">
    <location>
        <begin position="984"/>
        <end position="1058"/>
    </location>
</feature>
<comment type="cofactor">
    <cofactor evidence="1">
        <name>pantetheine 4'-phosphate</name>
        <dbReference type="ChEBI" id="CHEBI:47942"/>
    </cofactor>
</comment>
<dbReference type="CDD" id="cd19543">
    <property type="entry name" value="DCL_NRPS"/>
    <property type="match status" value="1"/>
</dbReference>
<dbReference type="Proteomes" id="UP000503129">
    <property type="component" value="Chromosome"/>
</dbReference>
<dbReference type="RefSeq" id="WP_171976992.1">
    <property type="nucleotide sequence ID" value="NZ_CAWOXK010000001.1"/>
</dbReference>
<dbReference type="FunFam" id="3.40.50.980:FF:000001">
    <property type="entry name" value="Non-ribosomal peptide synthetase"/>
    <property type="match status" value="1"/>
</dbReference>
<accession>A0A856MF77</accession>
<dbReference type="SUPFAM" id="SSF52777">
    <property type="entry name" value="CoA-dependent acyltransferases"/>
    <property type="match status" value="2"/>
</dbReference>
<dbReference type="GO" id="GO:0008610">
    <property type="term" value="P:lipid biosynthetic process"/>
    <property type="evidence" value="ECO:0007669"/>
    <property type="project" value="UniProtKB-ARBA"/>
</dbReference>
<organism evidence="6 7">
    <name type="scientific">Brasilonema sennae CENA114</name>
    <dbReference type="NCBI Taxonomy" id="415709"/>
    <lineage>
        <taxon>Bacteria</taxon>
        <taxon>Bacillati</taxon>
        <taxon>Cyanobacteriota</taxon>
        <taxon>Cyanophyceae</taxon>
        <taxon>Nostocales</taxon>
        <taxon>Scytonemataceae</taxon>
        <taxon>Brasilonema</taxon>
        <taxon>Bromeliae group (in: Brasilonema)</taxon>
    </lineage>
</organism>
<dbReference type="InterPro" id="IPR025110">
    <property type="entry name" value="AMP-bd_C"/>
</dbReference>
<dbReference type="PROSITE" id="PS00455">
    <property type="entry name" value="AMP_BINDING"/>
    <property type="match status" value="1"/>
</dbReference>
<dbReference type="Pfam" id="PF13193">
    <property type="entry name" value="AMP-binding_C"/>
    <property type="match status" value="1"/>
</dbReference>
<name>A0A856MF77_9CYAN</name>
<keyword evidence="4" id="KW-0597">Phosphoprotein</keyword>
<evidence type="ECO:0000313" key="6">
    <source>
        <dbReference type="EMBL" id="QDL09985.1"/>
    </source>
</evidence>
<comment type="similarity">
    <text evidence="2">Belongs to the ATP-dependent AMP-binding enzyme family.</text>
</comment>
<dbReference type="FunFam" id="3.30.300.30:FF:000010">
    <property type="entry name" value="Enterobactin synthetase component F"/>
    <property type="match status" value="1"/>
</dbReference>
<evidence type="ECO:0000256" key="3">
    <source>
        <dbReference type="ARBA" id="ARBA00022450"/>
    </source>
</evidence>
<dbReference type="FunFam" id="2.30.38.10:FF:000001">
    <property type="entry name" value="Non-ribosomal peptide synthetase PvdI"/>
    <property type="match status" value="1"/>
</dbReference>
<dbReference type="InterPro" id="IPR036736">
    <property type="entry name" value="ACP-like_sf"/>
</dbReference>
<dbReference type="Gene3D" id="3.30.559.30">
    <property type="entry name" value="Nonribosomal peptide synthetase, condensation domain"/>
    <property type="match status" value="1"/>
</dbReference>
<dbReference type="AlphaFoldDB" id="A0A856MF77"/>
<dbReference type="GO" id="GO:0005737">
    <property type="term" value="C:cytoplasm"/>
    <property type="evidence" value="ECO:0007669"/>
    <property type="project" value="TreeGrafter"/>
</dbReference>
<dbReference type="InterPro" id="IPR009081">
    <property type="entry name" value="PP-bd_ACP"/>
</dbReference>
<dbReference type="FunFam" id="3.40.50.12780:FF:000012">
    <property type="entry name" value="Non-ribosomal peptide synthetase"/>
    <property type="match status" value="1"/>
</dbReference>
<dbReference type="PANTHER" id="PTHR45527">
    <property type="entry name" value="NONRIBOSOMAL PEPTIDE SYNTHETASE"/>
    <property type="match status" value="1"/>
</dbReference>
<dbReference type="InterPro" id="IPR023213">
    <property type="entry name" value="CAT-like_dom_sf"/>
</dbReference>
<dbReference type="InterPro" id="IPR010071">
    <property type="entry name" value="AA_adenyl_dom"/>
</dbReference>
<dbReference type="Pfam" id="PF00501">
    <property type="entry name" value="AMP-binding"/>
    <property type="match status" value="1"/>
</dbReference>
<dbReference type="GO" id="GO:0043041">
    <property type="term" value="P:amino acid activation for nonribosomal peptide biosynthetic process"/>
    <property type="evidence" value="ECO:0007669"/>
    <property type="project" value="TreeGrafter"/>
</dbReference>
<dbReference type="Gene3D" id="1.10.1200.10">
    <property type="entry name" value="ACP-like"/>
    <property type="match status" value="1"/>
</dbReference>
<dbReference type="PANTHER" id="PTHR45527:SF1">
    <property type="entry name" value="FATTY ACID SYNTHASE"/>
    <property type="match status" value="1"/>
</dbReference>
<keyword evidence="3" id="KW-0596">Phosphopantetheine</keyword>
<dbReference type="SUPFAM" id="SSF56801">
    <property type="entry name" value="Acetyl-CoA synthetase-like"/>
    <property type="match status" value="1"/>
</dbReference>
<dbReference type="Pfam" id="PF00668">
    <property type="entry name" value="Condensation"/>
    <property type="match status" value="1"/>
</dbReference>
<dbReference type="Gene3D" id="3.30.300.30">
    <property type="match status" value="1"/>
</dbReference>
<evidence type="ECO:0000256" key="1">
    <source>
        <dbReference type="ARBA" id="ARBA00001957"/>
    </source>
</evidence>
<evidence type="ECO:0000256" key="2">
    <source>
        <dbReference type="ARBA" id="ARBA00006432"/>
    </source>
</evidence>
<gene>
    <name evidence="6" type="ORF">DP114_20700</name>
</gene>
<dbReference type="Gene3D" id="3.30.559.10">
    <property type="entry name" value="Chloramphenicol acetyltransferase-like domain"/>
    <property type="match status" value="1"/>
</dbReference>
<protein>
    <submittedName>
        <fullName evidence="6">Non-ribosomal peptide synthetase</fullName>
    </submittedName>
</protein>
<reference evidence="6 7" key="1">
    <citation type="submission" date="2018-06" db="EMBL/GenBank/DDBJ databases">
        <title>Comparative genomics of Brasilonema spp. strains.</title>
        <authorList>
            <person name="Alvarenga D.O."/>
            <person name="Fiore M.F."/>
            <person name="Varani A.M."/>
        </authorList>
    </citation>
    <scope>NUCLEOTIDE SEQUENCE [LARGE SCALE GENOMIC DNA]</scope>
    <source>
        <strain evidence="6 7">CENA114</strain>
    </source>
</reference>
<dbReference type="PROSITE" id="PS00012">
    <property type="entry name" value="PHOSPHOPANTETHEINE"/>
    <property type="match status" value="1"/>
</dbReference>
<dbReference type="InterPro" id="IPR020845">
    <property type="entry name" value="AMP-binding_CS"/>
</dbReference>
<dbReference type="NCBIfam" id="TIGR01733">
    <property type="entry name" value="AA-adenyl-dom"/>
    <property type="match status" value="1"/>
</dbReference>